<organism evidence="1 2">
    <name type="scientific">Cimex lectularius</name>
    <name type="common">Bed bug</name>
    <name type="synonym">Acanthia lectularia</name>
    <dbReference type="NCBI Taxonomy" id="79782"/>
    <lineage>
        <taxon>Eukaryota</taxon>
        <taxon>Metazoa</taxon>
        <taxon>Ecdysozoa</taxon>
        <taxon>Arthropoda</taxon>
        <taxon>Hexapoda</taxon>
        <taxon>Insecta</taxon>
        <taxon>Pterygota</taxon>
        <taxon>Neoptera</taxon>
        <taxon>Paraneoptera</taxon>
        <taxon>Hemiptera</taxon>
        <taxon>Heteroptera</taxon>
        <taxon>Panheteroptera</taxon>
        <taxon>Cimicomorpha</taxon>
        <taxon>Cimicidae</taxon>
        <taxon>Cimex</taxon>
    </lineage>
</organism>
<dbReference type="GeneID" id="106663902"/>
<dbReference type="RefSeq" id="XP_014244620.1">
    <property type="nucleotide sequence ID" value="XM_014389134.1"/>
</dbReference>
<dbReference type="KEGG" id="clec:106663902"/>
<evidence type="ECO:0008006" key="3">
    <source>
        <dbReference type="Google" id="ProtNLM"/>
    </source>
</evidence>
<proteinExistence type="predicted"/>
<sequence>MSHDNTQNCAPPPFSNCFPNFSIPPPNFVPYLTPPSACSQQNEKLISNTFGTNPTTDSHKFNFVAPTQIPPPSQYPNNFGFEKKPHNFCLLSDSDSPSKYDLSSWLTTVKFKQSKEEKPKLNVSTVKTLLTKYLKLVKVLERLLIYLKVGETSLADVDWLKKCEEVDKKRNELNEIAEMFDNPNFMASVELTARRARKKRAQRKAKRLLWQIRKNETAEFRAREHKRIDIWLEKMKYEVERVQREENVKREADLVLSDVNAKKSEAKRMLSLLTSLTKLRNARAQQKLANGKYVSEEETKSFSQIVEKLKTFWIEQLKEYNQEETGLRVMLNDAEVERKNIELAEFKKSMNQWSSVLFGKRSDKLPQFLQLNSLEEYITVRSAWDQFLSKDDVSSSIPVGWVVPVEPSSSEWAKYIFD</sequence>
<protein>
    <recommendedName>
        <fullName evidence="3">Programmed cell death protein 7</fullName>
    </recommendedName>
</protein>
<dbReference type="InterPro" id="IPR031974">
    <property type="entry name" value="PDCD7"/>
</dbReference>
<keyword evidence="2" id="KW-1185">Reference proteome</keyword>
<dbReference type="Pfam" id="PF16021">
    <property type="entry name" value="PDCD7"/>
    <property type="match status" value="1"/>
</dbReference>
<accession>A0A8I6REG5</accession>
<dbReference type="OrthoDB" id="6628721at2759"/>
<reference evidence="1" key="1">
    <citation type="submission" date="2022-01" db="UniProtKB">
        <authorList>
            <consortium name="EnsemblMetazoa"/>
        </authorList>
    </citation>
    <scope>IDENTIFICATION</scope>
</reference>
<name>A0A8I6REG5_CIMLE</name>
<dbReference type="Proteomes" id="UP000494040">
    <property type="component" value="Unassembled WGS sequence"/>
</dbReference>
<dbReference type="EnsemblMetazoa" id="XM_014389134.1">
    <property type="protein sequence ID" value="XP_014244620.1"/>
    <property type="gene ID" value="LOC106663902"/>
</dbReference>
<dbReference type="GO" id="GO:0005689">
    <property type="term" value="C:U12-type spliceosomal complex"/>
    <property type="evidence" value="ECO:0007669"/>
    <property type="project" value="TreeGrafter"/>
</dbReference>
<dbReference type="InterPro" id="IPR052831">
    <property type="entry name" value="Apoptosis_promoter"/>
</dbReference>
<evidence type="ECO:0000313" key="1">
    <source>
        <dbReference type="EnsemblMetazoa" id="XP_014244620.1"/>
    </source>
</evidence>
<dbReference type="OMA" id="PQVDFNG"/>
<dbReference type="PANTHER" id="PTHR48190">
    <property type="entry name" value="PROGRAMMED CELL DEATH PROTEIN 7"/>
    <property type="match status" value="1"/>
</dbReference>
<evidence type="ECO:0000313" key="2">
    <source>
        <dbReference type="Proteomes" id="UP000494040"/>
    </source>
</evidence>
<dbReference type="PANTHER" id="PTHR48190:SF2">
    <property type="entry name" value="PROGRAMMED CELL DEATH PROTEIN 7"/>
    <property type="match status" value="1"/>
</dbReference>
<dbReference type="AlphaFoldDB" id="A0A8I6REG5"/>